<dbReference type="AlphaFoldDB" id="A0A839GA90"/>
<feature type="signal peptide" evidence="1">
    <location>
        <begin position="1"/>
        <end position="24"/>
    </location>
</feature>
<dbReference type="EMBL" id="JACJIQ010000001">
    <property type="protein sequence ID" value="MBA9075842.1"/>
    <property type="molecule type" value="Genomic_DNA"/>
</dbReference>
<dbReference type="CDD" id="cd09083">
    <property type="entry name" value="EEP-1"/>
    <property type="match status" value="1"/>
</dbReference>
<evidence type="ECO:0000259" key="2">
    <source>
        <dbReference type="Pfam" id="PF03372"/>
    </source>
</evidence>
<name>A0A839GA90_9BACT</name>
<dbReference type="Gene3D" id="3.60.10.10">
    <property type="entry name" value="Endonuclease/exonuclease/phosphatase"/>
    <property type="match status" value="1"/>
</dbReference>
<protein>
    <submittedName>
        <fullName evidence="3">Endonuclease/exonuclease/phosphatase family metal-dependent hydrolase</fullName>
    </submittedName>
</protein>
<keyword evidence="1" id="KW-0732">Signal</keyword>
<dbReference type="InterPro" id="IPR045383">
    <property type="entry name" value="DUF6528"/>
</dbReference>
<dbReference type="PANTHER" id="PTHR12121:SF36">
    <property type="entry name" value="ENDONUCLEASE_EXONUCLEASE_PHOSPHATASE DOMAIN-CONTAINING PROTEIN"/>
    <property type="match status" value="1"/>
</dbReference>
<dbReference type="RefSeq" id="WP_182511531.1">
    <property type="nucleotide sequence ID" value="NZ_JACJIQ010000001.1"/>
</dbReference>
<dbReference type="GO" id="GO:0004519">
    <property type="term" value="F:endonuclease activity"/>
    <property type="evidence" value="ECO:0007669"/>
    <property type="project" value="UniProtKB-KW"/>
</dbReference>
<evidence type="ECO:0000256" key="1">
    <source>
        <dbReference type="SAM" id="SignalP"/>
    </source>
</evidence>
<dbReference type="PANTHER" id="PTHR12121">
    <property type="entry name" value="CARBON CATABOLITE REPRESSOR PROTEIN 4"/>
    <property type="match status" value="1"/>
</dbReference>
<keyword evidence="3" id="KW-0255">Endonuclease</keyword>
<dbReference type="SUPFAM" id="SSF63829">
    <property type="entry name" value="Calcium-dependent phosphotriesterase"/>
    <property type="match status" value="1"/>
</dbReference>
<dbReference type="Pfam" id="PF20138">
    <property type="entry name" value="DUF6528"/>
    <property type="match status" value="1"/>
</dbReference>
<keyword evidence="3" id="KW-0269">Exonuclease</keyword>
<feature type="domain" description="Endonuclease/exonuclease/phosphatase" evidence="2">
    <location>
        <begin position="366"/>
        <end position="616"/>
    </location>
</feature>
<keyword evidence="4" id="KW-1185">Reference proteome</keyword>
<dbReference type="InterPro" id="IPR005135">
    <property type="entry name" value="Endo/exonuclease/phosphatase"/>
</dbReference>
<dbReference type="SUPFAM" id="SSF56219">
    <property type="entry name" value="DNase I-like"/>
    <property type="match status" value="1"/>
</dbReference>
<dbReference type="GO" id="GO:0000175">
    <property type="term" value="F:3'-5'-RNA exonuclease activity"/>
    <property type="evidence" value="ECO:0007669"/>
    <property type="project" value="TreeGrafter"/>
</dbReference>
<dbReference type="Pfam" id="PF03372">
    <property type="entry name" value="Exo_endo_phos"/>
    <property type="match status" value="1"/>
</dbReference>
<comment type="caution">
    <text evidence="3">The sequence shown here is derived from an EMBL/GenBank/DDBJ whole genome shotgun (WGS) entry which is preliminary data.</text>
</comment>
<keyword evidence="3" id="KW-0540">Nuclease</keyword>
<dbReference type="InterPro" id="IPR036691">
    <property type="entry name" value="Endo/exonu/phosph_ase_sf"/>
</dbReference>
<organism evidence="3 4">
    <name type="scientific">Rufibacter quisquiliarum</name>
    <dbReference type="NCBI Taxonomy" id="1549639"/>
    <lineage>
        <taxon>Bacteria</taxon>
        <taxon>Pseudomonadati</taxon>
        <taxon>Bacteroidota</taxon>
        <taxon>Cytophagia</taxon>
        <taxon>Cytophagales</taxon>
        <taxon>Hymenobacteraceae</taxon>
        <taxon>Rufibacter</taxon>
    </lineage>
</organism>
<gene>
    <name evidence="3" type="ORF">FHS90_000539</name>
</gene>
<accession>A0A839GA90</accession>
<feature type="chain" id="PRO_5032472218" evidence="1">
    <location>
        <begin position="25"/>
        <end position="626"/>
    </location>
</feature>
<dbReference type="PROSITE" id="PS51257">
    <property type="entry name" value="PROKAR_LIPOPROTEIN"/>
    <property type="match status" value="1"/>
</dbReference>
<keyword evidence="3" id="KW-0378">Hydrolase</keyword>
<dbReference type="Proteomes" id="UP000563094">
    <property type="component" value="Unassembled WGS sequence"/>
</dbReference>
<evidence type="ECO:0000313" key="3">
    <source>
        <dbReference type="EMBL" id="MBA9075842.1"/>
    </source>
</evidence>
<reference evidence="3 4" key="1">
    <citation type="submission" date="2020-08" db="EMBL/GenBank/DDBJ databases">
        <title>Genomic Encyclopedia of Type Strains, Phase IV (KMG-IV): sequencing the most valuable type-strain genomes for metagenomic binning, comparative biology and taxonomic classification.</title>
        <authorList>
            <person name="Goeker M."/>
        </authorList>
    </citation>
    <scope>NUCLEOTIDE SEQUENCE [LARGE SCALE GENOMIC DNA]</scope>
    <source>
        <strain evidence="3 4">DSM 29854</strain>
    </source>
</reference>
<proteinExistence type="predicted"/>
<dbReference type="InterPro" id="IPR050410">
    <property type="entry name" value="CCR4/nocturin_mRNA_transcr"/>
</dbReference>
<sequence>MERRTFRKKLLLLSFLSLAHFFYACSEKEEVEPATEPGGGIIDPPAGEPSSGAPNGLYPVACACNIGVLDWTSDNLDIYRSEAADWSLPAAKVWSFKPSTSIPGGNWTATESAAPGWDNPTDMKMRLNSILGPDIEWIAAVGGETALITNASKVKKWSTNIGSGQNPQSIEILGNGNVAVAAAGGNWVKVFATRNNTSATYPLYNAHSVLWDETNGRLWATGQLTSGGPWSIVAFTVGTGSAPALELDASRTFTTDQTLLRHLSPVVGQPDKFWVSAAEGVFFYNKVTKTLSPHDGKVFNKPGVTGTSNQPSGEIIQVEGNSKVNVFGTHAEGTGVLITSHLLAGNIYKAVPLNPNYEYRKYYGIATFNVRVAVDGGNKAWSVRRPLVRDLIRKYDFDIWGSQEANGNQITHLANDLPEYNKIGTGRDDDGTGPGTSEHSALFYKKQRFAALASGQFWLAPGAPTTKPANKPWGTSFYRIATFARLRDRYTGEIFWVFNAHFDHASENARVNSANLMLAQIAEKAGNEPAILLGDLNAGQNQDPYLILHNSALLSDAYQVVPAAKRYAPARGTTNGFDLNNTGNRRIDHIMPTATWQVYSHNVLTDAPNSILPSDHYPVLVEMKLP</sequence>
<evidence type="ECO:0000313" key="4">
    <source>
        <dbReference type="Proteomes" id="UP000563094"/>
    </source>
</evidence>